<dbReference type="PROSITE" id="PS51987">
    <property type="entry name" value="GS_CATALYTIC"/>
    <property type="match status" value="1"/>
</dbReference>
<organism evidence="5 6">
    <name type="scientific">Candidatus Mesenet longicola</name>
    <dbReference type="NCBI Taxonomy" id="1892558"/>
    <lineage>
        <taxon>Bacteria</taxon>
        <taxon>Pseudomonadati</taxon>
        <taxon>Pseudomonadota</taxon>
        <taxon>Alphaproteobacteria</taxon>
        <taxon>Rickettsiales</taxon>
        <taxon>Anaplasmataceae</taxon>
        <taxon>Candidatus Mesenet</taxon>
    </lineage>
</organism>
<evidence type="ECO:0000259" key="4">
    <source>
        <dbReference type="PROSITE" id="PS51987"/>
    </source>
</evidence>
<comment type="similarity">
    <text evidence="2 3">Belongs to the glutamine synthetase family.</text>
</comment>
<dbReference type="PANTHER" id="PTHR43785">
    <property type="entry name" value="GAMMA-GLUTAMYLPUTRESCINE SYNTHETASE"/>
    <property type="match status" value="1"/>
</dbReference>
<dbReference type="Proteomes" id="UP000637906">
    <property type="component" value="Unassembled WGS sequence"/>
</dbReference>
<dbReference type="SMART" id="SM01230">
    <property type="entry name" value="Gln-synt_C"/>
    <property type="match status" value="1"/>
</dbReference>
<dbReference type="InterPro" id="IPR008146">
    <property type="entry name" value="Gln_synth_cat_dom"/>
</dbReference>
<evidence type="ECO:0000256" key="2">
    <source>
        <dbReference type="PROSITE-ProRule" id="PRU01331"/>
    </source>
</evidence>
<dbReference type="PANTHER" id="PTHR43785:SF12">
    <property type="entry name" value="TYPE-1 GLUTAMINE SYNTHETASE 2"/>
    <property type="match status" value="1"/>
</dbReference>
<dbReference type="AlphaFoldDB" id="A0A8J3HPL7"/>
<dbReference type="GO" id="GO:0006598">
    <property type="term" value="P:polyamine catabolic process"/>
    <property type="evidence" value="ECO:0007669"/>
    <property type="project" value="TreeGrafter"/>
</dbReference>
<keyword evidence="1" id="KW-0436">Ligase</keyword>
<keyword evidence="6" id="KW-1185">Reference proteome</keyword>
<feature type="domain" description="GS catalytic" evidence="4">
    <location>
        <begin position="1"/>
        <end position="260"/>
    </location>
</feature>
<evidence type="ECO:0000313" key="5">
    <source>
        <dbReference type="EMBL" id="GHM59338.1"/>
    </source>
</evidence>
<accession>A0A8J3HPL7</accession>
<comment type="caution">
    <text evidence="5">The sequence shown here is derived from an EMBL/GenBank/DDBJ whole genome shotgun (WGS) entry which is preliminary data.</text>
</comment>
<evidence type="ECO:0000313" key="6">
    <source>
        <dbReference type="Proteomes" id="UP000637906"/>
    </source>
</evidence>
<dbReference type="SUPFAM" id="SSF55931">
    <property type="entry name" value="Glutamine synthetase/guanido kinase"/>
    <property type="match status" value="1"/>
</dbReference>
<name>A0A8J3HPL7_9RICK</name>
<evidence type="ECO:0000256" key="3">
    <source>
        <dbReference type="RuleBase" id="RU000384"/>
    </source>
</evidence>
<dbReference type="Gene3D" id="3.30.590.10">
    <property type="entry name" value="Glutamine synthetase/guanido kinase, catalytic domain"/>
    <property type="match status" value="1"/>
</dbReference>
<dbReference type="GO" id="GO:0004356">
    <property type="term" value="F:glutamine synthetase activity"/>
    <property type="evidence" value="ECO:0007669"/>
    <property type="project" value="InterPro"/>
</dbReference>
<protein>
    <submittedName>
        <fullName evidence="5">Glutamine synthetase</fullName>
    </submittedName>
</protein>
<dbReference type="InterPro" id="IPR014746">
    <property type="entry name" value="Gln_synth/guanido_kin_cat_dom"/>
</dbReference>
<reference evidence="5 6" key="1">
    <citation type="journal article" date="2021" name="Microb. Ecol.">
        <title>Candidatus Mesenet longicola: Novel Endosymbionts of Brontispa longissima that Induce Cytoplasmic Incompatibility.</title>
        <authorList>
            <person name="Takano S."/>
            <person name="Gotoh Y."/>
            <person name="Hayashi T."/>
        </authorList>
    </citation>
    <scope>NUCLEOTIDE SEQUENCE [LARGE SCALE GENOMIC DNA]</scope>
    <source>
        <strain evidence="5">L5</strain>
    </source>
</reference>
<dbReference type="EMBL" id="BNGU01000009">
    <property type="protein sequence ID" value="GHM59338.1"/>
    <property type="molecule type" value="Genomic_DNA"/>
</dbReference>
<dbReference type="GO" id="GO:0006542">
    <property type="term" value="P:glutamine biosynthetic process"/>
    <property type="evidence" value="ECO:0007669"/>
    <property type="project" value="TreeGrafter"/>
</dbReference>
<evidence type="ECO:0000256" key="1">
    <source>
        <dbReference type="ARBA" id="ARBA00022598"/>
    </source>
</evidence>
<sequence length="260" mass="29523">MLGELLEYINKRLGLFPVFGIELEFYVEEVDQRKIDLLFTKVSENMNVSFNKEISEHQYELKTSTYSKLKILVQHLNLAKEIIFERISSLKGKVSFEAKPYINKAGSALNVHISLLDFNNCNVFADLDSQQKNYFLYSVGGLCALMKKHMLCFAPNDSSYLRYKYPDINTPTTVSWGGNNRTTAIRLPYTAGDKQKYRLEHRVPGADSDGESVFTALLKGIIYGIEEKVNPPFKVYGIASDPQYSMDKLPLSINEAMLSA</sequence>
<proteinExistence type="inferred from homology"/>
<gene>
    <name evidence="5" type="ORF">sL5_03310</name>
</gene>
<dbReference type="Pfam" id="PF00120">
    <property type="entry name" value="Gln-synt_C"/>
    <property type="match status" value="1"/>
</dbReference>